<dbReference type="SUPFAM" id="SSF50118">
    <property type="entry name" value="Cell growth inhibitor/plasmid maintenance toxic component"/>
    <property type="match status" value="1"/>
</dbReference>
<dbReference type="Pfam" id="PF02452">
    <property type="entry name" value="PemK_toxin"/>
    <property type="match status" value="1"/>
</dbReference>
<comment type="caution">
    <text evidence="1">The sequence shown here is derived from an EMBL/GenBank/DDBJ whole genome shotgun (WGS) entry which is preliminary data.</text>
</comment>
<evidence type="ECO:0000313" key="2">
    <source>
        <dbReference type="Proteomes" id="UP000664399"/>
    </source>
</evidence>
<dbReference type="RefSeq" id="WP_207854946.1">
    <property type="nucleotide sequence ID" value="NZ_JAFVMG010000013.1"/>
</dbReference>
<sequence>MIPSRHSANGTLSRISRPMPGFEVWDLIKVPFPYTNRPVRQHRPALVVRVVQSAGAPDLLWVLMVTSSAHRRWALDIDITDFRAAGLPSPSMVRTAKIATIEAADAQRIGTLPAAYREAVMQVVAVLSSALRDGCPSGH</sequence>
<keyword evidence="2" id="KW-1185">Reference proteome</keyword>
<accession>A0ABS3LNZ9</accession>
<dbReference type="InterPro" id="IPR011067">
    <property type="entry name" value="Plasmid_toxin/cell-grow_inhib"/>
</dbReference>
<name>A0ABS3LNZ9_9PROT</name>
<dbReference type="Gene3D" id="2.30.30.110">
    <property type="match status" value="1"/>
</dbReference>
<dbReference type="EMBL" id="JAFVMG010000013">
    <property type="protein sequence ID" value="MBO1329083.1"/>
    <property type="molecule type" value="Genomic_DNA"/>
</dbReference>
<protein>
    <submittedName>
        <fullName evidence="1">Type II toxin-antitoxin system PemK/MazF family toxin</fullName>
    </submittedName>
</protein>
<proteinExistence type="predicted"/>
<reference evidence="1 2" key="1">
    <citation type="submission" date="2021-03" db="EMBL/GenBank/DDBJ databases">
        <title>The complete genome sequence of Acetobacter suratthaniensis TBRC 1719.</title>
        <authorList>
            <person name="Charoenyingcharoen P."/>
            <person name="Yukphan P."/>
        </authorList>
    </citation>
    <scope>NUCLEOTIDE SEQUENCE [LARGE SCALE GENOMIC DNA]</scope>
    <source>
        <strain evidence="1 2">TBRC 1719</strain>
    </source>
</reference>
<dbReference type="InterPro" id="IPR003477">
    <property type="entry name" value="PemK-like"/>
</dbReference>
<organism evidence="1 2">
    <name type="scientific">Acetobacter suratthaniensis</name>
    <dbReference type="NCBI Taxonomy" id="1502841"/>
    <lineage>
        <taxon>Bacteria</taxon>
        <taxon>Pseudomonadati</taxon>
        <taxon>Pseudomonadota</taxon>
        <taxon>Alphaproteobacteria</taxon>
        <taxon>Acetobacterales</taxon>
        <taxon>Acetobacteraceae</taxon>
        <taxon>Acetobacter</taxon>
    </lineage>
</organism>
<dbReference type="Proteomes" id="UP000664399">
    <property type="component" value="Unassembled WGS sequence"/>
</dbReference>
<evidence type="ECO:0000313" key="1">
    <source>
        <dbReference type="EMBL" id="MBO1329083.1"/>
    </source>
</evidence>
<gene>
    <name evidence="1" type="ORF">J2D75_11440</name>
</gene>